<organism evidence="1">
    <name type="scientific">marine sediment metagenome</name>
    <dbReference type="NCBI Taxonomy" id="412755"/>
    <lineage>
        <taxon>unclassified sequences</taxon>
        <taxon>metagenomes</taxon>
        <taxon>ecological metagenomes</taxon>
    </lineage>
</organism>
<sequence length="81" mass="9546">MRWIKRLRAYFECKQFAAKNYPVRYEVLGGKEWVLTRNLSTHQYGGVWIYARTAVEQWGKALVDYLKTEYTGGLENGHTNN</sequence>
<protein>
    <submittedName>
        <fullName evidence="1">Uncharacterized protein</fullName>
    </submittedName>
</protein>
<dbReference type="AlphaFoldDB" id="A0A0F9A4U3"/>
<evidence type="ECO:0000313" key="1">
    <source>
        <dbReference type="EMBL" id="KKK93180.1"/>
    </source>
</evidence>
<proteinExistence type="predicted"/>
<comment type="caution">
    <text evidence="1">The sequence shown here is derived from an EMBL/GenBank/DDBJ whole genome shotgun (WGS) entry which is preliminary data.</text>
</comment>
<name>A0A0F9A4U3_9ZZZZ</name>
<gene>
    <name evidence="1" type="ORF">LCGC14_2695450</name>
</gene>
<accession>A0A0F9A4U3</accession>
<dbReference type="EMBL" id="LAZR01047884">
    <property type="protein sequence ID" value="KKK93180.1"/>
    <property type="molecule type" value="Genomic_DNA"/>
</dbReference>
<reference evidence="1" key="1">
    <citation type="journal article" date="2015" name="Nature">
        <title>Complex archaea that bridge the gap between prokaryotes and eukaryotes.</title>
        <authorList>
            <person name="Spang A."/>
            <person name="Saw J.H."/>
            <person name="Jorgensen S.L."/>
            <person name="Zaremba-Niedzwiedzka K."/>
            <person name="Martijn J."/>
            <person name="Lind A.E."/>
            <person name="van Eijk R."/>
            <person name="Schleper C."/>
            <person name="Guy L."/>
            <person name="Ettema T.J."/>
        </authorList>
    </citation>
    <scope>NUCLEOTIDE SEQUENCE</scope>
</reference>